<dbReference type="PROSITE" id="PS50109">
    <property type="entry name" value="HIS_KIN"/>
    <property type="match status" value="1"/>
</dbReference>
<evidence type="ECO:0000259" key="9">
    <source>
        <dbReference type="PROSITE" id="PS50885"/>
    </source>
</evidence>
<evidence type="ECO:0000256" key="1">
    <source>
        <dbReference type="ARBA" id="ARBA00000085"/>
    </source>
</evidence>
<dbReference type="PROSITE" id="PS50885">
    <property type="entry name" value="HAMP"/>
    <property type="match status" value="1"/>
</dbReference>
<dbReference type="SUPFAM" id="SSF47384">
    <property type="entry name" value="Homodimeric domain of signal transducing histidine kinase"/>
    <property type="match status" value="1"/>
</dbReference>
<keyword evidence="5" id="KW-0808">Transferase</keyword>
<sequence>MRAISLEGKTLAVAAALAAGGAVLGVCIARQVDDGVLALLFSCALILPVTLLVIRRTMAPVSRYLQALIDGVSSLRDGDFSINLAVRRRDELGDLAAAYNSVGDILRSERQNLYQRELLLDTVIQSSPQSLVLVDDSGHVLYANTAARRRFADGRRMEGVLFETVLDACPPSLREAARAELDGLYTVEIEGSEPEILHVTRNQFRLNTREHRLYQFKSLTRELTRQELATWKKVIRVISHELNNSLAPISSLAHSGRLAVQAQRTDLLDGIFETIEERSARLRHFLENYARFAKLPQPRLERIDWSSFLPRLQRAVRFGLEGELPTEPANFDAAQIEQVLINLLKNAHESGSPADAVRLAVQQLDDGQFLIRVMDRGPGMSETVLASALLPFYSTKPEGTGLGLTLCREITEAHGGRVALANRAEGGLEVRLWLPMAHSGAV</sequence>
<dbReference type="STRING" id="1172194.WQQ_21830"/>
<dbReference type="Pfam" id="PF02518">
    <property type="entry name" value="HATPase_c"/>
    <property type="match status" value="1"/>
</dbReference>
<dbReference type="PANTHER" id="PTHR43065:SF51">
    <property type="entry name" value="HISTIDINE KINASE"/>
    <property type="match status" value="1"/>
</dbReference>
<dbReference type="InterPro" id="IPR003594">
    <property type="entry name" value="HATPase_dom"/>
</dbReference>
<dbReference type="Gene3D" id="6.10.340.10">
    <property type="match status" value="1"/>
</dbReference>
<evidence type="ECO:0000256" key="5">
    <source>
        <dbReference type="ARBA" id="ARBA00022679"/>
    </source>
</evidence>
<dbReference type="OrthoDB" id="1931120at2"/>
<evidence type="ECO:0000256" key="2">
    <source>
        <dbReference type="ARBA" id="ARBA00004370"/>
    </source>
</evidence>
<dbReference type="Gene3D" id="3.30.450.20">
    <property type="entry name" value="PAS domain"/>
    <property type="match status" value="1"/>
</dbReference>
<protein>
    <recommendedName>
        <fullName evidence="3">histidine kinase</fullName>
        <ecNumber evidence="3">2.7.13.3</ecNumber>
    </recommendedName>
</protein>
<keyword evidence="7" id="KW-0812">Transmembrane</keyword>
<dbReference type="InterPro" id="IPR036890">
    <property type="entry name" value="HATPase_C_sf"/>
</dbReference>
<dbReference type="EMBL" id="AKGD01000001">
    <property type="protein sequence ID" value="EIT72046.1"/>
    <property type="molecule type" value="Genomic_DNA"/>
</dbReference>
<comment type="catalytic activity">
    <reaction evidence="1">
        <text>ATP + protein L-histidine = ADP + protein N-phospho-L-histidine.</text>
        <dbReference type="EC" id="2.7.13.3"/>
    </reaction>
</comment>
<dbReference type="Proteomes" id="UP000003704">
    <property type="component" value="Unassembled WGS sequence"/>
</dbReference>
<dbReference type="Pfam" id="PF00672">
    <property type="entry name" value="HAMP"/>
    <property type="match status" value="1"/>
</dbReference>
<feature type="domain" description="Histidine kinase" evidence="8">
    <location>
        <begin position="237"/>
        <end position="438"/>
    </location>
</feature>
<accession>I8I600</accession>
<gene>
    <name evidence="10" type="ORF">WQQ_21830</name>
</gene>
<keyword evidence="4" id="KW-0597">Phosphoprotein</keyword>
<dbReference type="InterPro" id="IPR003660">
    <property type="entry name" value="HAMP_dom"/>
</dbReference>
<evidence type="ECO:0000256" key="6">
    <source>
        <dbReference type="ARBA" id="ARBA00022777"/>
    </source>
</evidence>
<dbReference type="SMART" id="SM00304">
    <property type="entry name" value="HAMP"/>
    <property type="match status" value="1"/>
</dbReference>
<keyword evidence="6" id="KW-0418">Kinase</keyword>
<evidence type="ECO:0000259" key="8">
    <source>
        <dbReference type="PROSITE" id="PS50109"/>
    </source>
</evidence>
<dbReference type="EC" id="2.7.13.3" evidence="3"/>
<dbReference type="PATRIC" id="fig|1172194.4.peg.2108"/>
<dbReference type="SUPFAM" id="SSF158472">
    <property type="entry name" value="HAMP domain-like"/>
    <property type="match status" value="1"/>
</dbReference>
<dbReference type="SUPFAM" id="SSF55785">
    <property type="entry name" value="PYP-like sensor domain (PAS domain)"/>
    <property type="match status" value="1"/>
</dbReference>
<evidence type="ECO:0000313" key="11">
    <source>
        <dbReference type="Proteomes" id="UP000003704"/>
    </source>
</evidence>
<dbReference type="PANTHER" id="PTHR43065">
    <property type="entry name" value="SENSOR HISTIDINE KINASE"/>
    <property type="match status" value="1"/>
</dbReference>
<keyword evidence="7" id="KW-0472">Membrane</keyword>
<dbReference type="InterPro" id="IPR004358">
    <property type="entry name" value="Sig_transdc_His_kin-like_C"/>
</dbReference>
<dbReference type="InterPro" id="IPR036097">
    <property type="entry name" value="HisK_dim/P_sf"/>
</dbReference>
<comment type="caution">
    <text evidence="10">The sequence shown here is derived from an EMBL/GenBank/DDBJ whole genome shotgun (WGS) entry which is preliminary data.</text>
</comment>
<dbReference type="PRINTS" id="PR00344">
    <property type="entry name" value="BCTRLSENSOR"/>
</dbReference>
<dbReference type="GO" id="GO:0000155">
    <property type="term" value="F:phosphorelay sensor kinase activity"/>
    <property type="evidence" value="ECO:0007669"/>
    <property type="project" value="InterPro"/>
</dbReference>
<dbReference type="InterPro" id="IPR035965">
    <property type="entry name" value="PAS-like_dom_sf"/>
</dbReference>
<feature type="domain" description="HAMP" evidence="9">
    <location>
        <begin position="59"/>
        <end position="111"/>
    </location>
</feature>
<dbReference type="Gene3D" id="3.30.565.10">
    <property type="entry name" value="Histidine kinase-like ATPase, C-terminal domain"/>
    <property type="match status" value="1"/>
</dbReference>
<proteinExistence type="predicted"/>
<reference evidence="10 11" key="1">
    <citation type="journal article" date="2012" name="J. Bacteriol.">
        <title>Genome Sequence of n-Alkane-Degrading Hydrocarboniphaga effusa Strain AP103T (ATCC BAA-332T).</title>
        <authorList>
            <person name="Chang H.K."/>
            <person name="Zylstra G.J."/>
            <person name="Chae J.C."/>
        </authorList>
    </citation>
    <scope>NUCLEOTIDE SEQUENCE [LARGE SCALE GENOMIC DNA]</scope>
    <source>
        <strain evidence="10 11">AP103</strain>
    </source>
</reference>
<dbReference type="SMART" id="SM00387">
    <property type="entry name" value="HATPase_c"/>
    <property type="match status" value="1"/>
</dbReference>
<dbReference type="InterPro" id="IPR005467">
    <property type="entry name" value="His_kinase_dom"/>
</dbReference>
<feature type="transmembrane region" description="Helical" evidence="7">
    <location>
        <begin position="35"/>
        <end position="54"/>
    </location>
</feature>
<comment type="subcellular location">
    <subcellularLocation>
        <location evidence="2">Membrane</location>
    </subcellularLocation>
</comment>
<dbReference type="GO" id="GO:0016020">
    <property type="term" value="C:membrane"/>
    <property type="evidence" value="ECO:0007669"/>
    <property type="project" value="UniProtKB-SubCell"/>
</dbReference>
<organism evidence="10 11">
    <name type="scientific">Hydrocarboniphaga effusa AP103</name>
    <dbReference type="NCBI Taxonomy" id="1172194"/>
    <lineage>
        <taxon>Bacteria</taxon>
        <taxon>Pseudomonadati</taxon>
        <taxon>Pseudomonadota</taxon>
        <taxon>Gammaproteobacteria</taxon>
        <taxon>Nevskiales</taxon>
        <taxon>Nevskiaceae</taxon>
        <taxon>Hydrocarboniphaga</taxon>
    </lineage>
</organism>
<evidence type="ECO:0000313" key="10">
    <source>
        <dbReference type="EMBL" id="EIT72046.1"/>
    </source>
</evidence>
<evidence type="ECO:0000256" key="3">
    <source>
        <dbReference type="ARBA" id="ARBA00012438"/>
    </source>
</evidence>
<dbReference type="AlphaFoldDB" id="I8I600"/>
<dbReference type="CDD" id="cd06225">
    <property type="entry name" value="HAMP"/>
    <property type="match status" value="1"/>
</dbReference>
<evidence type="ECO:0000256" key="4">
    <source>
        <dbReference type="ARBA" id="ARBA00022553"/>
    </source>
</evidence>
<dbReference type="RefSeq" id="WP_007185126.1">
    <property type="nucleotide sequence ID" value="NZ_AKGD01000001.1"/>
</dbReference>
<evidence type="ECO:0000256" key="7">
    <source>
        <dbReference type="SAM" id="Phobius"/>
    </source>
</evidence>
<keyword evidence="7" id="KW-1133">Transmembrane helix</keyword>
<dbReference type="SUPFAM" id="SSF55874">
    <property type="entry name" value="ATPase domain of HSP90 chaperone/DNA topoisomerase II/histidine kinase"/>
    <property type="match status" value="1"/>
</dbReference>
<name>I8I600_9GAMM</name>
<keyword evidence="11" id="KW-1185">Reference proteome</keyword>